<dbReference type="SUPFAM" id="SSF50800">
    <property type="entry name" value="PK beta-barrel domain-like"/>
    <property type="match status" value="1"/>
</dbReference>
<evidence type="ECO:0000259" key="1">
    <source>
        <dbReference type="PROSITE" id="PS51340"/>
    </source>
</evidence>
<dbReference type="GO" id="GO:0003824">
    <property type="term" value="F:catalytic activity"/>
    <property type="evidence" value="ECO:0007669"/>
    <property type="project" value="InterPro"/>
</dbReference>
<dbReference type="GO" id="GO:0030151">
    <property type="term" value="F:molybdenum ion binding"/>
    <property type="evidence" value="ECO:0007669"/>
    <property type="project" value="InterPro"/>
</dbReference>
<evidence type="ECO:0000313" key="2">
    <source>
        <dbReference type="EMBL" id="SHO80994.1"/>
    </source>
</evidence>
<accession>A0A1W1EJE4</accession>
<dbReference type="PROSITE" id="PS51340">
    <property type="entry name" value="MOSC"/>
    <property type="match status" value="1"/>
</dbReference>
<dbReference type="GO" id="GO:0030170">
    <property type="term" value="F:pyridoxal phosphate binding"/>
    <property type="evidence" value="ECO:0007669"/>
    <property type="project" value="InterPro"/>
</dbReference>
<protein>
    <recommendedName>
        <fullName evidence="1">MOSC domain-containing protein</fullName>
    </recommendedName>
</protein>
<dbReference type="Gene3D" id="2.40.33.20">
    <property type="entry name" value="PK beta-barrel domain-like"/>
    <property type="match status" value="1"/>
</dbReference>
<name>A0A1W1EJE4_9ZZZZ</name>
<dbReference type="EMBL" id="FRYL01000023">
    <property type="protein sequence ID" value="SHO80994.1"/>
    <property type="molecule type" value="Genomic_DNA"/>
</dbReference>
<dbReference type="AlphaFoldDB" id="A0A1W1EJE4"/>
<gene>
    <name evidence="2" type="ORF">MNB_SV-15-46</name>
</gene>
<sequence length="144" mass="16002">MNNRVGKVISLFISTLGEKKRTFKDTITTDSNGVVDDKFYAKDIERSILITTIESYELAKSHNIDIEIGALGENILIDYNPYSLKVGTQLIFGDVILEISQNCTLCKSLTKVDSKLPKLLKNDRGIFAKVIKGGVIKKGDSIYI</sequence>
<dbReference type="InterPro" id="IPR005302">
    <property type="entry name" value="MoCF_Sase_C"/>
</dbReference>
<organism evidence="2">
    <name type="scientific">hydrothermal vent metagenome</name>
    <dbReference type="NCBI Taxonomy" id="652676"/>
    <lineage>
        <taxon>unclassified sequences</taxon>
        <taxon>metagenomes</taxon>
        <taxon>ecological metagenomes</taxon>
    </lineage>
</organism>
<dbReference type="InterPro" id="IPR052716">
    <property type="entry name" value="MOSC_domain"/>
</dbReference>
<proteinExistence type="predicted"/>
<dbReference type="InterPro" id="IPR011037">
    <property type="entry name" value="Pyrv_Knase-like_insert_dom_sf"/>
</dbReference>
<dbReference type="PANTHER" id="PTHR36930:SF1">
    <property type="entry name" value="MOSC DOMAIN-CONTAINING PROTEIN"/>
    <property type="match status" value="1"/>
</dbReference>
<dbReference type="PANTHER" id="PTHR36930">
    <property type="entry name" value="METAL-SULFUR CLUSTER BIOSYNTHESIS PROTEINS YUAD-RELATED"/>
    <property type="match status" value="1"/>
</dbReference>
<dbReference type="Pfam" id="PF03473">
    <property type="entry name" value="MOSC"/>
    <property type="match status" value="1"/>
</dbReference>
<reference evidence="2" key="1">
    <citation type="submission" date="2016-10" db="EMBL/GenBank/DDBJ databases">
        <authorList>
            <person name="de Groot N.N."/>
        </authorList>
    </citation>
    <scope>NUCLEOTIDE SEQUENCE</scope>
</reference>
<feature type="domain" description="MOSC" evidence="1">
    <location>
        <begin position="20"/>
        <end position="144"/>
    </location>
</feature>